<reference evidence="3" key="1">
    <citation type="submission" date="2024-07" db="EMBL/GenBank/DDBJ databases">
        <title>Two chromosome-level genome assemblies of Korean endemic species Abeliophyllum distichum and Forsythia ovata (Oleaceae).</title>
        <authorList>
            <person name="Jang H."/>
        </authorList>
    </citation>
    <scope>NUCLEOTIDE SEQUENCE [LARGE SCALE GENOMIC DNA]</scope>
</reference>
<dbReference type="AlphaFoldDB" id="A0ABD1XBS2"/>
<keyword evidence="3" id="KW-1185">Reference proteome</keyword>
<feature type="region of interest" description="Disordered" evidence="1">
    <location>
        <begin position="36"/>
        <end position="58"/>
    </location>
</feature>
<evidence type="ECO:0000313" key="2">
    <source>
        <dbReference type="EMBL" id="KAL2559426.1"/>
    </source>
</evidence>
<proteinExistence type="predicted"/>
<protein>
    <submittedName>
        <fullName evidence="2">Uncharacterized protein</fullName>
    </submittedName>
</protein>
<evidence type="ECO:0000256" key="1">
    <source>
        <dbReference type="SAM" id="MobiDB-lite"/>
    </source>
</evidence>
<gene>
    <name evidence="2" type="ORF">Fot_04165</name>
</gene>
<name>A0ABD1XBS2_9LAMI</name>
<dbReference type="EMBL" id="JBFOLJ010000001">
    <property type="protein sequence ID" value="KAL2559426.1"/>
    <property type="molecule type" value="Genomic_DNA"/>
</dbReference>
<evidence type="ECO:0000313" key="3">
    <source>
        <dbReference type="Proteomes" id="UP001604277"/>
    </source>
</evidence>
<organism evidence="2 3">
    <name type="scientific">Forsythia ovata</name>
    <dbReference type="NCBI Taxonomy" id="205694"/>
    <lineage>
        <taxon>Eukaryota</taxon>
        <taxon>Viridiplantae</taxon>
        <taxon>Streptophyta</taxon>
        <taxon>Embryophyta</taxon>
        <taxon>Tracheophyta</taxon>
        <taxon>Spermatophyta</taxon>
        <taxon>Magnoliopsida</taxon>
        <taxon>eudicotyledons</taxon>
        <taxon>Gunneridae</taxon>
        <taxon>Pentapetalae</taxon>
        <taxon>asterids</taxon>
        <taxon>lamiids</taxon>
        <taxon>Lamiales</taxon>
        <taxon>Oleaceae</taxon>
        <taxon>Forsythieae</taxon>
        <taxon>Forsythia</taxon>
    </lineage>
</organism>
<comment type="caution">
    <text evidence="2">The sequence shown here is derived from an EMBL/GenBank/DDBJ whole genome shotgun (WGS) entry which is preliminary data.</text>
</comment>
<dbReference type="Proteomes" id="UP001604277">
    <property type="component" value="Unassembled WGS sequence"/>
</dbReference>
<sequence length="103" mass="11589">MSRSPKDPISKIERSYPTPKKEVLPNLYEEGYYRSGGPTSISQVLPNPHKEGHYRPGGPTSIYQVLPRYLKSYLTSTKSDTIVQNVYLNISSLTSISQVTPMK</sequence>
<accession>A0ABD1XBS2</accession>